<sequence length="114" mass="13023">MYEPICLCQICLTTRSRASSDPRTARWARYCIGPLHPLSISTPFRCSRRHRSLTASLSADYLFIIKFETNRHTAVNTAQCLHLSARPQVIVSSVWVHVWNDPQRASLGRALRKT</sequence>
<accession>A0A0D2PPE9</accession>
<organism evidence="1 2">
    <name type="scientific">Hypholoma sublateritium (strain FD-334 SS-4)</name>
    <dbReference type="NCBI Taxonomy" id="945553"/>
    <lineage>
        <taxon>Eukaryota</taxon>
        <taxon>Fungi</taxon>
        <taxon>Dikarya</taxon>
        <taxon>Basidiomycota</taxon>
        <taxon>Agaricomycotina</taxon>
        <taxon>Agaricomycetes</taxon>
        <taxon>Agaricomycetidae</taxon>
        <taxon>Agaricales</taxon>
        <taxon>Agaricineae</taxon>
        <taxon>Strophariaceae</taxon>
        <taxon>Hypholoma</taxon>
    </lineage>
</organism>
<dbReference type="AlphaFoldDB" id="A0A0D2PPE9"/>
<reference evidence="2" key="1">
    <citation type="submission" date="2014-04" db="EMBL/GenBank/DDBJ databases">
        <title>Evolutionary Origins and Diversification of the Mycorrhizal Mutualists.</title>
        <authorList>
            <consortium name="DOE Joint Genome Institute"/>
            <consortium name="Mycorrhizal Genomics Consortium"/>
            <person name="Kohler A."/>
            <person name="Kuo A."/>
            <person name="Nagy L.G."/>
            <person name="Floudas D."/>
            <person name="Copeland A."/>
            <person name="Barry K.W."/>
            <person name="Cichocki N."/>
            <person name="Veneault-Fourrey C."/>
            <person name="LaButti K."/>
            <person name="Lindquist E.A."/>
            <person name="Lipzen A."/>
            <person name="Lundell T."/>
            <person name="Morin E."/>
            <person name="Murat C."/>
            <person name="Riley R."/>
            <person name="Ohm R."/>
            <person name="Sun H."/>
            <person name="Tunlid A."/>
            <person name="Henrissat B."/>
            <person name="Grigoriev I.V."/>
            <person name="Hibbett D.S."/>
            <person name="Martin F."/>
        </authorList>
    </citation>
    <scope>NUCLEOTIDE SEQUENCE [LARGE SCALE GENOMIC DNA]</scope>
    <source>
        <strain evidence="2">FD-334 SS-4</strain>
    </source>
</reference>
<evidence type="ECO:0000313" key="2">
    <source>
        <dbReference type="Proteomes" id="UP000054270"/>
    </source>
</evidence>
<dbReference type="Proteomes" id="UP000054270">
    <property type="component" value="Unassembled WGS sequence"/>
</dbReference>
<keyword evidence="2" id="KW-1185">Reference proteome</keyword>
<dbReference type="EMBL" id="KN817555">
    <property type="protein sequence ID" value="KJA21740.1"/>
    <property type="molecule type" value="Genomic_DNA"/>
</dbReference>
<evidence type="ECO:0000313" key="1">
    <source>
        <dbReference type="EMBL" id="KJA21740.1"/>
    </source>
</evidence>
<gene>
    <name evidence="1" type="ORF">HYPSUDRAFT_677881</name>
</gene>
<proteinExistence type="predicted"/>
<name>A0A0D2PPE9_HYPSF</name>
<protein>
    <submittedName>
        <fullName evidence="1">Uncharacterized protein</fullName>
    </submittedName>
</protein>